<dbReference type="InterPro" id="IPR050857">
    <property type="entry name" value="D-2-hydroxyacid_DH"/>
</dbReference>
<keyword evidence="4" id="KW-0520">NAD</keyword>
<evidence type="ECO:0000313" key="9">
    <source>
        <dbReference type="Proteomes" id="UP001596527"/>
    </source>
</evidence>
<dbReference type="Pfam" id="PF02826">
    <property type="entry name" value="2-Hacid_dh_C"/>
    <property type="match status" value="1"/>
</dbReference>
<dbReference type="PROSITE" id="PS00065">
    <property type="entry name" value="D_2_HYDROXYACID_DH_1"/>
    <property type="match status" value="1"/>
</dbReference>
<reference evidence="9" key="1">
    <citation type="journal article" date="2019" name="Int. J. Syst. Evol. Microbiol.">
        <title>The Global Catalogue of Microorganisms (GCM) 10K type strain sequencing project: providing services to taxonomists for standard genome sequencing and annotation.</title>
        <authorList>
            <consortium name="The Broad Institute Genomics Platform"/>
            <consortium name="The Broad Institute Genome Sequencing Center for Infectious Disease"/>
            <person name="Wu L."/>
            <person name="Ma J."/>
        </authorList>
    </citation>
    <scope>NUCLEOTIDE SEQUENCE [LARGE SCALE GENOMIC DNA]</scope>
    <source>
        <strain evidence="9">CCUG 56698</strain>
    </source>
</reference>
<dbReference type="InterPro" id="IPR036291">
    <property type="entry name" value="NAD(P)-bd_dom_sf"/>
</dbReference>
<dbReference type="SUPFAM" id="SSF51735">
    <property type="entry name" value="NAD(P)-binding Rossmann-fold domains"/>
    <property type="match status" value="1"/>
</dbReference>
<protein>
    <submittedName>
        <fullName evidence="8">2-hydroxyacid dehydrogenase</fullName>
    </submittedName>
</protein>
<dbReference type="RefSeq" id="WP_380971474.1">
    <property type="nucleotide sequence ID" value="NZ_JBHTEF010000001.1"/>
</dbReference>
<dbReference type="PROSITE" id="PS00671">
    <property type="entry name" value="D_2_HYDROXYACID_DH_3"/>
    <property type="match status" value="1"/>
</dbReference>
<dbReference type="Proteomes" id="UP001596527">
    <property type="component" value="Unassembled WGS sequence"/>
</dbReference>
<evidence type="ECO:0000259" key="7">
    <source>
        <dbReference type="Pfam" id="PF02826"/>
    </source>
</evidence>
<evidence type="ECO:0000256" key="3">
    <source>
        <dbReference type="ARBA" id="ARBA00023002"/>
    </source>
</evidence>
<evidence type="ECO:0000256" key="1">
    <source>
        <dbReference type="ARBA" id="ARBA00005854"/>
    </source>
</evidence>
<comment type="similarity">
    <text evidence="1 5">Belongs to the D-isomer specific 2-hydroxyacid dehydrogenase family.</text>
</comment>
<dbReference type="CDD" id="cd12171">
    <property type="entry name" value="2-Hacid_dh_10"/>
    <property type="match status" value="1"/>
</dbReference>
<dbReference type="InterPro" id="IPR006140">
    <property type="entry name" value="D-isomer_DH_NAD-bd"/>
</dbReference>
<evidence type="ECO:0000256" key="4">
    <source>
        <dbReference type="ARBA" id="ARBA00023027"/>
    </source>
</evidence>
<feature type="domain" description="D-isomer specific 2-hydroxyacid dehydrogenase catalytic" evidence="6">
    <location>
        <begin position="54"/>
        <end position="339"/>
    </location>
</feature>
<evidence type="ECO:0000313" key="8">
    <source>
        <dbReference type="EMBL" id="MFC7579909.1"/>
    </source>
</evidence>
<evidence type="ECO:0000259" key="6">
    <source>
        <dbReference type="Pfam" id="PF00389"/>
    </source>
</evidence>
<dbReference type="Pfam" id="PF00389">
    <property type="entry name" value="2-Hacid_dh"/>
    <property type="match status" value="1"/>
</dbReference>
<organism evidence="8 9">
    <name type="scientific">Schaalia naturae</name>
    <dbReference type="NCBI Taxonomy" id="635203"/>
    <lineage>
        <taxon>Bacteria</taxon>
        <taxon>Bacillati</taxon>
        <taxon>Actinomycetota</taxon>
        <taxon>Actinomycetes</taxon>
        <taxon>Actinomycetales</taxon>
        <taxon>Actinomycetaceae</taxon>
        <taxon>Schaalia</taxon>
    </lineage>
</organism>
<evidence type="ECO:0000256" key="5">
    <source>
        <dbReference type="RuleBase" id="RU003719"/>
    </source>
</evidence>
<dbReference type="EMBL" id="JBHTEF010000001">
    <property type="protein sequence ID" value="MFC7579909.1"/>
    <property type="molecule type" value="Genomic_DNA"/>
</dbReference>
<dbReference type="SUPFAM" id="SSF52283">
    <property type="entry name" value="Formate/glycerate dehydrogenase catalytic domain-like"/>
    <property type="match status" value="1"/>
</dbReference>
<sequence length="350" mass="37055">MMHQVLLAADEFLTPKVLADALEEALPGTPSRTIATDWPETPFHDYAGVHEAHGNEDQLIAALQGCDVCFSHTWPISEKVLSACPGLAMVTICRGGPVNVDIDAATRHGVVVSFTPGRNAVATAEHTVGMIMDAARQICHRDREIRRGQWPSDAYRYDRVGIEISGSTAGVVGYGAVGSRVARILAAMGARVLVFDPWAKPETLPEGVVFVDSLEKVVTSSHILTLHARANADNRHLIDRAAIAAMPEGAILVNCARGQLVDYGAVVEALDSGHLFAAAFDCFDAEPLPADAPIRACENVTMTPHLGGASRQAAERAARIGAADIAAFLGGGAPLHCANPEVLSHATNER</sequence>
<feature type="domain" description="D-isomer specific 2-hydroxyacid dehydrogenase NAD-binding" evidence="7">
    <location>
        <begin position="128"/>
        <end position="307"/>
    </location>
</feature>
<comment type="caution">
    <text evidence="8">The sequence shown here is derived from an EMBL/GenBank/DDBJ whole genome shotgun (WGS) entry which is preliminary data.</text>
</comment>
<evidence type="ECO:0000256" key="2">
    <source>
        <dbReference type="ARBA" id="ARBA00022605"/>
    </source>
</evidence>
<dbReference type="PANTHER" id="PTHR42789">
    <property type="entry name" value="D-ISOMER SPECIFIC 2-HYDROXYACID DEHYDROGENASE FAMILY PROTEIN (AFU_ORTHOLOGUE AFUA_6G10090)"/>
    <property type="match status" value="1"/>
</dbReference>
<keyword evidence="2" id="KW-0028">Amino-acid biosynthesis</keyword>
<gene>
    <name evidence="8" type="ORF">ACFQWG_01540</name>
</gene>
<keyword evidence="9" id="KW-1185">Reference proteome</keyword>
<proteinExistence type="inferred from homology"/>
<keyword evidence="3 5" id="KW-0560">Oxidoreductase</keyword>
<name>A0ABW2SJB0_9ACTO</name>
<dbReference type="InterPro" id="IPR006139">
    <property type="entry name" value="D-isomer_2_OHA_DH_cat_dom"/>
</dbReference>
<dbReference type="PANTHER" id="PTHR42789:SF1">
    <property type="entry name" value="D-ISOMER SPECIFIC 2-HYDROXYACID DEHYDROGENASE FAMILY PROTEIN (AFU_ORTHOLOGUE AFUA_6G10090)"/>
    <property type="match status" value="1"/>
</dbReference>
<dbReference type="InterPro" id="IPR029753">
    <property type="entry name" value="D-isomer_DH_CS"/>
</dbReference>
<dbReference type="Gene3D" id="3.40.50.720">
    <property type="entry name" value="NAD(P)-binding Rossmann-like Domain"/>
    <property type="match status" value="2"/>
</dbReference>
<accession>A0ABW2SJB0</accession>
<dbReference type="InterPro" id="IPR029752">
    <property type="entry name" value="D-isomer_DH_CS1"/>
</dbReference>